<feature type="binding site" evidence="8">
    <location>
        <position position="151"/>
    </location>
    <ligand>
        <name>substrate</name>
    </ligand>
</feature>
<evidence type="ECO:0000256" key="9">
    <source>
        <dbReference type="RuleBase" id="RU000554"/>
    </source>
</evidence>
<evidence type="ECO:0000259" key="11">
    <source>
        <dbReference type="PROSITE" id="PS00906"/>
    </source>
</evidence>
<comment type="subcellular location">
    <subcellularLocation>
        <location evidence="8">Cytoplasm</location>
    </subcellularLocation>
</comment>
<dbReference type="GO" id="GO:0005829">
    <property type="term" value="C:cytosol"/>
    <property type="evidence" value="ECO:0007669"/>
    <property type="project" value="TreeGrafter"/>
</dbReference>
<comment type="pathway">
    <text evidence="1 8 9">Porphyrin-containing compound metabolism; protoporphyrin-IX biosynthesis; coproporphyrinogen-III from 5-aminolevulinate: step 4/4.</text>
</comment>
<evidence type="ECO:0000256" key="2">
    <source>
        <dbReference type="ARBA" id="ARBA00009935"/>
    </source>
</evidence>
<evidence type="ECO:0000259" key="12">
    <source>
        <dbReference type="PROSITE" id="PS00907"/>
    </source>
</evidence>
<dbReference type="KEGG" id="mtw:CQW49_12785"/>
<keyword evidence="14" id="KW-1185">Reference proteome</keyword>
<feature type="domain" description="Uroporphyrinogen decarboxylase (URO-D)" evidence="11">
    <location>
        <begin position="20"/>
        <end position="29"/>
    </location>
</feature>
<evidence type="ECO:0000256" key="8">
    <source>
        <dbReference type="HAMAP-Rule" id="MF_00218"/>
    </source>
</evidence>
<dbReference type="CDD" id="cd00717">
    <property type="entry name" value="URO-D"/>
    <property type="match status" value="1"/>
</dbReference>
<feature type="site" description="Transition state stabilizer" evidence="8">
    <location>
        <position position="75"/>
    </location>
</feature>
<gene>
    <name evidence="8" type="primary">hemE</name>
    <name evidence="13" type="ORF">CQW49_12785</name>
</gene>
<dbReference type="EMBL" id="CP023737">
    <property type="protein sequence ID" value="ATQ68660.1"/>
    <property type="molecule type" value="Genomic_DNA"/>
</dbReference>
<proteinExistence type="inferred from homology"/>
<sequence>MGEEKPLIAVLRGEALPVPPVWLMRQAGRFLPEYRELRAHAGSFLDTCYNPEIAARITLQPIERFGFDAAILFSDILVVPDALGQKVSFESGHGPKLEPIGEPKDLERLAPVFDADRLAPVYETIARVKRELPERVAFIGFCGAPWTVASYMIAGEGTPDQAPARLFAYRHPEAFGRLIDRLVDASIAYLTRQIDAGVEALQIFDSWAGVLPPQEFERWVVSPLQRIIAELKQRRPAVPIIAFVRGAGPHLPDLAQRLGADALGLDTFVPPQWAAREVSGGVALQGNLDPLALVAGGEALDRQTDAILEAFAGRPHIFNLGHGVLPETPLDHVARLVDRIRNRG</sequence>
<keyword evidence="4 8" id="KW-0963">Cytoplasm</keyword>
<feature type="domain" description="Uroporphyrinogen decarboxylase (URO-D)" evidence="12">
    <location>
        <begin position="139"/>
        <end position="155"/>
    </location>
</feature>
<evidence type="ECO:0000256" key="10">
    <source>
        <dbReference type="RuleBase" id="RU004169"/>
    </source>
</evidence>
<dbReference type="Gene3D" id="3.20.20.210">
    <property type="match status" value="1"/>
</dbReference>
<evidence type="ECO:0000313" key="14">
    <source>
        <dbReference type="Proteomes" id="UP000230709"/>
    </source>
</evidence>
<comment type="caution">
    <text evidence="8">Lacks conserved residue(s) required for the propagation of feature annotation.</text>
</comment>
<keyword evidence="5 8" id="KW-0210">Decarboxylase</keyword>
<protein>
    <recommendedName>
        <fullName evidence="3 8">Uroporphyrinogen decarboxylase</fullName>
        <shortName evidence="8">UPD</shortName>
        <shortName evidence="8">URO-D</shortName>
        <ecNumber evidence="3 8">4.1.1.37</ecNumber>
    </recommendedName>
</protein>
<dbReference type="NCBIfam" id="TIGR01464">
    <property type="entry name" value="hemE"/>
    <property type="match status" value="1"/>
</dbReference>
<evidence type="ECO:0000256" key="7">
    <source>
        <dbReference type="ARBA" id="ARBA00023244"/>
    </source>
</evidence>
<dbReference type="InterPro" id="IPR006361">
    <property type="entry name" value="Uroporphyrinogen_deCO2ase_HemE"/>
</dbReference>
<feature type="binding site" evidence="8">
    <location>
        <position position="322"/>
    </location>
    <ligand>
        <name>substrate</name>
    </ligand>
</feature>
<dbReference type="InterPro" id="IPR038071">
    <property type="entry name" value="UROD/MetE-like_sf"/>
</dbReference>
<evidence type="ECO:0000256" key="5">
    <source>
        <dbReference type="ARBA" id="ARBA00022793"/>
    </source>
</evidence>
<feature type="binding site" evidence="8">
    <location>
        <begin position="25"/>
        <end position="29"/>
    </location>
    <ligand>
        <name>substrate</name>
    </ligand>
</feature>
<accession>A0A2D2D100</accession>
<comment type="catalytic activity">
    <reaction evidence="8 9">
        <text>uroporphyrinogen III + 4 H(+) = coproporphyrinogen III + 4 CO2</text>
        <dbReference type="Rhea" id="RHEA:19865"/>
        <dbReference type="ChEBI" id="CHEBI:15378"/>
        <dbReference type="ChEBI" id="CHEBI:16526"/>
        <dbReference type="ChEBI" id="CHEBI:57308"/>
        <dbReference type="ChEBI" id="CHEBI:57309"/>
        <dbReference type="EC" id="4.1.1.37"/>
    </reaction>
</comment>
<dbReference type="SUPFAM" id="SSF51726">
    <property type="entry name" value="UROD/MetE-like"/>
    <property type="match status" value="1"/>
</dbReference>
<dbReference type="Pfam" id="PF01208">
    <property type="entry name" value="URO-D"/>
    <property type="match status" value="1"/>
</dbReference>
<evidence type="ECO:0000256" key="1">
    <source>
        <dbReference type="ARBA" id="ARBA00004804"/>
    </source>
</evidence>
<dbReference type="GO" id="GO:0019353">
    <property type="term" value="P:protoporphyrinogen IX biosynthetic process from glutamate"/>
    <property type="evidence" value="ECO:0007669"/>
    <property type="project" value="TreeGrafter"/>
</dbReference>
<dbReference type="EC" id="4.1.1.37" evidence="3 8"/>
<keyword evidence="6 8" id="KW-0456">Lyase</keyword>
<keyword evidence="7 8" id="KW-0627">Porphyrin biosynthesis</keyword>
<dbReference type="PROSITE" id="PS00907">
    <property type="entry name" value="UROD_2"/>
    <property type="match status" value="1"/>
</dbReference>
<feature type="binding site" evidence="8">
    <location>
        <position position="206"/>
    </location>
    <ligand>
        <name>substrate</name>
    </ligand>
</feature>
<name>A0A2D2D100_METT3</name>
<evidence type="ECO:0000256" key="6">
    <source>
        <dbReference type="ARBA" id="ARBA00023239"/>
    </source>
</evidence>
<dbReference type="HAMAP" id="MF_00218">
    <property type="entry name" value="URO_D"/>
    <property type="match status" value="1"/>
</dbReference>
<dbReference type="GO" id="GO:0004853">
    <property type="term" value="F:uroporphyrinogen decarboxylase activity"/>
    <property type="evidence" value="ECO:0007669"/>
    <property type="project" value="UniProtKB-UniRule"/>
</dbReference>
<evidence type="ECO:0000256" key="3">
    <source>
        <dbReference type="ARBA" id="ARBA00012288"/>
    </source>
</evidence>
<dbReference type="UniPathway" id="UPA00251">
    <property type="reaction ID" value="UER00321"/>
</dbReference>
<dbReference type="AlphaFoldDB" id="A0A2D2D100"/>
<comment type="similarity">
    <text evidence="2 8 10">Belongs to the uroporphyrinogen decarboxylase family.</text>
</comment>
<dbReference type="Proteomes" id="UP000230709">
    <property type="component" value="Chromosome"/>
</dbReference>
<feature type="binding site" evidence="8">
    <location>
        <position position="75"/>
    </location>
    <ligand>
        <name>substrate</name>
    </ligand>
</feature>
<dbReference type="PANTHER" id="PTHR21091:SF169">
    <property type="entry name" value="UROPORPHYRINOGEN DECARBOXYLASE"/>
    <property type="match status" value="1"/>
</dbReference>
<dbReference type="PROSITE" id="PS00906">
    <property type="entry name" value="UROD_1"/>
    <property type="match status" value="1"/>
</dbReference>
<comment type="function">
    <text evidence="8">Catalyzes the decarboxylation of four acetate groups of uroporphyrinogen-III to yield coproporphyrinogen-III.</text>
</comment>
<dbReference type="FunFam" id="3.20.20.210:FF:000007">
    <property type="entry name" value="Uroporphyrinogen decarboxylase"/>
    <property type="match status" value="1"/>
</dbReference>
<comment type="subunit">
    <text evidence="8">Homodimer.</text>
</comment>
<evidence type="ECO:0000313" key="13">
    <source>
        <dbReference type="EMBL" id="ATQ68660.1"/>
    </source>
</evidence>
<reference evidence="14" key="1">
    <citation type="submission" date="2017-10" db="EMBL/GenBank/DDBJ databases">
        <title>Completed PacBio SMRT sequence of Methylosinus trichosporium OB3b reveals presence of a third large plasmid.</title>
        <authorList>
            <person name="Charles T.C."/>
            <person name="Lynch M.D.J."/>
            <person name="Heil J.R."/>
            <person name="Cheng J."/>
        </authorList>
    </citation>
    <scope>NUCLEOTIDE SEQUENCE [LARGE SCALE GENOMIC DNA]</scope>
    <source>
        <strain evidence="14">OB3b</strain>
    </source>
</reference>
<dbReference type="RefSeq" id="WP_003609227.1">
    <property type="nucleotide sequence ID" value="NZ_ADVE02000001.1"/>
</dbReference>
<dbReference type="InterPro" id="IPR000257">
    <property type="entry name" value="Uroporphyrinogen_deCOase"/>
</dbReference>
<dbReference type="STRING" id="595536.GCA_000178815_02609"/>
<evidence type="ECO:0000256" key="4">
    <source>
        <dbReference type="ARBA" id="ARBA00022490"/>
    </source>
</evidence>
<organism evidence="13 14">
    <name type="scientific">Methylosinus trichosporium (strain ATCC 35070 / NCIMB 11131 / UNIQEM 75 / OB3b)</name>
    <dbReference type="NCBI Taxonomy" id="595536"/>
    <lineage>
        <taxon>Bacteria</taxon>
        <taxon>Pseudomonadati</taxon>
        <taxon>Pseudomonadota</taxon>
        <taxon>Alphaproteobacteria</taxon>
        <taxon>Hyphomicrobiales</taxon>
        <taxon>Methylocystaceae</taxon>
        <taxon>Methylosinus</taxon>
    </lineage>
</organism>
<dbReference type="PANTHER" id="PTHR21091">
    <property type="entry name" value="METHYLTETRAHYDROFOLATE:HOMOCYSTEINE METHYLTRANSFERASE RELATED"/>
    <property type="match status" value="1"/>
</dbReference>